<name>A0A1M6IAC4_9BACT</name>
<dbReference type="RefSeq" id="WP_143183331.1">
    <property type="nucleotide sequence ID" value="NZ_FQYR01000003.1"/>
</dbReference>
<dbReference type="Proteomes" id="UP000184510">
    <property type="component" value="Unassembled WGS sequence"/>
</dbReference>
<proteinExistence type="predicted"/>
<dbReference type="STRING" id="1123071.SAMN02745181_1736"/>
<organism evidence="2 3">
    <name type="scientific">Rubritalea squalenifaciens DSM 18772</name>
    <dbReference type="NCBI Taxonomy" id="1123071"/>
    <lineage>
        <taxon>Bacteria</taxon>
        <taxon>Pseudomonadati</taxon>
        <taxon>Verrucomicrobiota</taxon>
        <taxon>Verrucomicrobiia</taxon>
        <taxon>Verrucomicrobiales</taxon>
        <taxon>Rubritaleaceae</taxon>
        <taxon>Rubritalea</taxon>
    </lineage>
</organism>
<protein>
    <submittedName>
        <fullName evidence="2">Uncharacterized protein</fullName>
    </submittedName>
</protein>
<keyword evidence="3" id="KW-1185">Reference proteome</keyword>
<evidence type="ECO:0000313" key="3">
    <source>
        <dbReference type="Proteomes" id="UP000184510"/>
    </source>
</evidence>
<dbReference type="InParanoid" id="A0A1M6IAC4"/>
<feature type="chain" id="PRO_5013019897" evidence="1">
    <location>
        <begin position="27"/>
        <end position="170"/>
    </location>
</feature>
<accession>A0A1M6IAC4</accession>
<reference evidence="2 3" key="1">
    <citation type="submission" date="2016-11" db="EMBL/GenBank/DDBJ databases">
        <authorList>
            <person name="Jaros S."/>
            <person name="Januszkiewicz K."/>
            <person name="Wedrychowicz H."/>
        </authorList>
    </citation>
    <scope>NUCLEOTIDE SEQUENCE [LARGE SCALE GENOMIC DNA]</scope>
    <source>
        <strain evidence="2 3">DSM 18772</strain>
    </source>
</reference>
<dbReference type="OrthoDB" id="196227at2"/>
<sequence length="170" mass="18766">MTHAHLKSFSLLIFALCAMLGMPVAAQDAGKDSVGKLKVSLYFATNGDPETAGKKAKKVDEALVKQFSGAKALKFKHYRLLGDDTQPILRSYENWIAPMKPSEEILLSFEPRGKVESDGLSLDLEFWQSRKKIMKSGPHLQVGKPLYILGPSWRGGKLLVAVELISVQKP</sequence>
<dbReference type="AlphaFoldDB" id="A0A1M6IAC4"/>
<gene>
    <name evidence="2" type="ORF">SAMN02745181_1736</name>
</gene>
<evidence type="ECO:0000256" key="1">
    <source>
        <dbReference type="SAM" id="SignalP"/>
    </source>
</evidence>
<evidence type="ECO:0000313" key="2">
    <source>
        <dbReference type="EMBL" id="SHJ31404.1"/>
    </source>
</evidence>
<keyword evidence="1" id="KW-0732">Signal</keyword>
<feature type="signal peptide" evidence="1">
    <location>
        <begin position="1"/>
        <end position="26"/>
    </location>
</feature>
<dbReference type="EMBL" id="FQYR01000003">
    <property type="protein sequence ID" value="SHJ31404.1"/>
    <property type="molecule type" value="Genomic_DNA"/>
</dbReference>